<name>A0A438NB18_EXOME</name>
<dbReference type="OrthoDB" id="10332092at2759"/>
<evidence type="ECO:0000313" key="3">
    <source>
        <dbReference type="Proteomes" id="UP000288859"/>
    </source>
</evidence>
<dbReference type="AlphaFoldDB" id="A0A438NB18"/>
<dbReference type="VEuPathDB" id="FungiDB:PV10_04066"/>
<dbReference type="EMBL" id="NAJM01000010">
    <property type="protein sequence ID" value="RVX72849.1"/>
    <property type="molecule type" value="Genomic_DNA"/>
</dbReference>
<feature type="compositionally biased region" description="Basic and acidic residues" evidence="1">
    <location>
        <begin position="239"/>
        <end position="256"/>
    </location>
</feature>
<evidence type="ECO:0000313" key="2">
    <source>
        <dbReference type="EMBL" id="RVX72849.1"/>
    </source>
</evidence>
<protein>
    <submittedName>
        <fullName evidence="2">Uncharacterized protein</fullName>
    </submittedName>
</protein>
<sequence>MPGLSDQLTYDDAGDSTSTSTTEENPVNFDDLNLPPHFYGGATQPALASDRSQLPSSSLPSWFHERPRQSMNVHALFHRRRADRRAANNIWRSQPELQGYDDDDHHLILSLPTVPNNPDVEHDRDQQADKSPDRTMAVATASTPVASASAPSSPSLFPMRPQPSDEFPSSRDPRFWEILRQSFSWRNDVGETESGASMETGIGTGPEREGQGVDDGSNDSGEVLRPDTYRPYNQAWEGVAEREDDNRGREQDDFNARDYQNSDQESDQERNNVNALVPNLFGQRNPHLDREERRVLEEFDLAIRSGQSSRIGGAYTGRRHREWSGS</sequence>
<evidence type="ECO:0000256" key="1">
    <source>
        <dbReference type="SAM" id="MobiDB-lite"/>
    </source>
</evidence>
<organism evidence="2 3">
    <name type="scientific">Exophiala mesophila</name>
    <name type="common">Black yeast-like fungus</name>
    <dbReference type="NCBI Taxonomy" id="212818"/>
    <lineage>
        <taxon>Eukaryota</taxon>
        <taxon>Fungi</taxon>
        <taxon>Dikarya</taxon>
        <taxon>Ascomycota</taxon>
        <taxon>Pezizomycotina</taxon>
        <taxon>Eurotiomycetes</taxon>
        <taxon>Chaetothyriomycetidae</taxon>
        <taxon>Chaetothyriales</taxon>
        <taxon>Herpotrichiellaceae</taxon>
        <taxon>Exophiala</taxon>
    </lineage>
</organism>
<comment type="caution">
    <text evidence="2">The sequence shown here is derived from an EMBL/GenBank/DDBJ whole genome shotgun (WGS) entry which is preliminary data.</text>
</comment>
<feature type="region of interest" description="Disordered" evidence="1">
    <location>
        <begin position="112"/>
        <end position="172"/>
    </location>
</feature>
<proteinExistence type="predicted"/>
<gene>
    <name evidence="2" type="ORF">B0A52_03202</name>
</gene>
<feature type="compositionally biased region" description="Low complexity" evidence="1">
    <location>
        <begin position="137"/>
        <end position="155"/>
    </location>
</feature>
<feature type="region of interest" description="Disordered" evidence="1">
    <location>
        <begin position="305"/>
        <end position="326"/>
    </location>
</feature>
<feature type="region of interest" description="Disordered" evidence="1">
    <location>
        <begin position="187"/>
        <end position="272"/>
    </location>
</feature>
<reference evidence="2 3" key="1">
    <citation type="submission" date="2017-03" db="EMBL/GenBank/DDBJ databases">
        <title>Genomes of endolithic fungi from Antarctica.</title>
        <authorList>
            <person name="Coleine C."/>
            <person name="Masonjones S."/>
            <person name="Stajich J.E."/>
        </authorList>
    </citation>
    <scope>NUCLEOTIDE SEQUENCE [LARGE SCALE GENOMIC DNA]</scope>
    <source>
        <strain evidence="2 3">CCFEE 6314</strain>
    </source>
</reference>
<feature type="region of interest" description="Disordered" evidence="1">
    <location>
        <begin position="1"/>
        <end position="63"/>
    </location>
</feature>
<dbReference type="Proteomes" id="UP000288859">
    <property type="component" value="Unassembled WGS sequence"/>
</dbReference>
<accession>A0A438NB18</accession>
<feature type="compositionally biased region" description="Basic and acidic residues" evidence="1">
    <location>
        <begin position="119"/>
        <end position="133"/>
    </location>
</feature>
<feature type="compositionally biased region" description="Basic residues" evidence="1">
    <location>
        <begin position="317"/>
        <end position="326"/>
    </location>
</feature>
<feature type="compositionally biased region" description="Polar residues" evidence="1">
    <location>
        <begin position="50"/>
        <end position="60"/>
    </location>
</feature>